<evidence type="ECO:0000313" key="2">
    <source>
        <dbReference type="EMBL" id="CAL7938996.1"/>
    </source>
</evidence>
<proteinExistence type="predicted"/>
<keyword evidence="1" id="KW-0732">Signal</keyword>
<keyword evidence="3" id="KW-1185">Reference proteome</keyword>
<dbReference type="EMBL" id="CAXAJV020001289">
    <property type="protein sequence ID" value="CAL7938996.1"/>
    <property type="molecule type" value="Genomic_DNA"/>
</dbReference>
<dbReference type="Proteomes" id="UP001642520">
    <property type="component" value="Unassembled WGS sequence"/>
</dbReference>
<name>A0ABP1NDC4_XYLVO</name>
<evidence type="ECO:0000313" key="3">
    <source>
        <dbReference type="Proteomes" id="UP001642520"/>
    </source>
</evidence>
<protein>
    <submittedName>
        <fullName evidence="2">Uncharacterized protein</fullName>
    </submittedName>
</protein>
<evidence type="ECO:0000256" key="1">
    <source>
        <dbReference type="SAM" id="SignalP"/>
    </source>
</evidence>
<reference evidence="2 3" key="1">
    <citation type="submission" date="2024-08" db="EMBL/GenBank/DDBJ databases">
        <authorList>
            <person name="Will J Nash"/>
            <person name="Angela Man"/>
            <person name="Seanna McTaggart"/>
            <person name="Kendall Baker"/>
            <person name="Tom Barker"/>
            <person name="Leah Catchpole"/>
            <person name="Alex Durrant"/>
            <person name="Karim Gharbi"/>
            <person name="Naomi Irish"/>
            <person name="Gemy Kaithakottil"/>
            <person name="Debby Ku"/>
            <person name="Aaliyah Providence"/>
            <person name="Felix Shaw"/>
            <person name="David Swarbreck"/>
            <person name="Chris Watkins"/>
            <person name="Ann M. McCartney"/>
            <person name="Giulio Formenti"/>
            <person name="Alice Mouton"/>
            <person name="Noel Vella"/>
            <person name="Bjorn M von Reumont"/>
            <person name="Adriana Vella"/>
            <person name="Wilfried Haerty"/>
        </authorList>
    </citation>
    <scope>NUCLEOTIDE SEQUENCE [LARGE SCALE GENOMIC DNA]</scope>
</reference>
<gene>
    <name evidence="2" type="ORF">XYLVIOL_LOCUS3617</name>
</gene>
<feature type="chain" id="PRO_5047003984" evidence="1">
    <location>
        <begin position="25"/>
        <end position="91"/>
    </location>
</feature>
<comment type="caution">
    <text evidence="2">The sequence shown here is derived from an EMBL/GenBank/DDBJ whole genome shotgun (WGS) entry which is preliminary data.</text>
</comment>
<feature type="signal peptide" evidence="1">
    <location>
        <begin position="1"/>
        <end position="24"/>
    </location>
</feature>
<sequence length="91" mass="10109">MRLQAYCIYLCFLLLVALTSLSQARSMEHLKGMELGSIEERHHVQRHHVEVRSPQLKPVGDLVENVLTDTGKAVGELVGGKDNKDSTKAPN</sequence>
<organism evidence="2 3">
    <name type="scientific">Xylocopa violacea</name>
    <name type="common">Violet carpenter bee</name>
    <name type="synonym">Apis violacea</name>
    <dbReference type="NCBI Taxonomy" id="135666"/>
    <lineage>
        <taxon>Eukaryota</taxon>
        <taxon>Metazoa</taxon>
        <taxon>Ecdysozoa</taxon>
        <taxon>Arthropoda</taxon>
        <taxon>Hexapoda</taxon>
        <taxon>Insecta</taxon>
        <taxon>Pterygota</taxon>
        <taxon>Neoptera</taxon>
        <taxon>Endopterygota</taxon>
        <taxon>Hymenoptera</taxon>
        <taxon>Apocrita</taxon>
        <taxon>Aculeata</taxon>
        <taxon>Apoidea</taxon>
        <taxon>Anthophila</taxon>
        <taxon>Apidae</taxon>
        <taxon>Xylocopa</taxon>
        <taxon>Xylocopa</taxon>
    </lineage>
</organism>
<accession>A0ABP1NDC4</accession>